<dbReference type="InterPro" id="IPR003495">
    <property type="entry name" value="CobW/HypB/UreG_nucleotide-bd"/>
</dbReference>
<evidence type="ECO:0000256" key="3">
    <source>
        <dbReference type="ARBA" id="ARBA00022833"/>
    </source>
</evidence>
<accession>A0A9W6SVX1</accession>
<evidence type="ECO:0000256" key="2">
    <source>
        <dbReference type="ARBA" id="ARBA00022801"/>
    </source>
</evidence>
<evidence type="ECO:0000256" key="7">
    <source>
        <dbReference type="ARBA" id="ARBA00049117"/>
    </source>
</evidence>
<sequence>MADEEFDLIPDLVEDETQEITYSKIKNVKPEIAGTVNCESQEDKVPVTIITGYLGSGKSTLLQQIGKKGDRKLAIILNEFGNSIDIEKSLTVKDKRNQEVEEWLDLGNGCLCCTVKDNGVAAIERLVAKKQGFDHILLETTGLADPAPIATMFWLDSSLNSNVYIDGVITVLDSENIEECLKDVGGHYHYTEDGENHHHADHYDEDKENISDPTANDKDITTAHLQIALADAILLNKIDKIEDDPERIKILESKIKNINSIAPIYHTKFGDIELDKILDLHAYEDSNVIELIKSKNNNSSFHDHRISTISIDFPKLDSVEDYKKIESFLQLLLWEDLAGDENVESSGQVEIHRTKGLVNFVDSKLKSIVIQGVRKTYDVIEVAHEDGVGSLDHCRLVLIGKNLNLDYIKSKFTAISGKETI</sequence>
<reference evidence="11" key="1">
    <citation type="submission" date="2023-04" db="EMBL/GenBank/DDBJ databases">
        <title>Candida boidinii NBRC 10035.</title>
        <authorList>
            <person name="Ichikawa N."/>
            <person name="Sato H."/>
            <person name="Tonouchi N."/>
        </authorList>
    </citation>
    <scope>NUCLEOTIDE SEQUENCE</scope>
    <source>
        <strain evidence="11">NBRC 10035</strain>
    </source>
</reference>
<comment type="similarity">
    <text evidence="6">Belongs to the SIMIBI class G3E GTPase family. ZNG1 subfamily.</text>
</comment>
<dbReference type="Pfam" id="PF07683">
    <property type="entry name" value="CobW_C"/>
    <property type="match status" value="1"/>
</dbReference>
<evidence type="ECO:0000313" key="12">
    <source>
        <dbReference type="Proteomes" id="UP001165120"/>
    </source>
</evidence>
<proteinExistence type="inferred from homology"/>
<dbReference type="GO" id="GO:0005737">
    <property type="term" value="C:cytoplasm"/>
    <property type="evidence" value="ECO:0007669"/>
    <property type="project" value="TreeGrafter"/>
</dbReference>
<evidence type="ECO:0000256" key="4">
    <source>
        <dbReference type="ARBA" id="ARBA00023134"/>
    </source>
</evidence>
<dbReference type="InterPro" id="IPR051316">
    <property type="entry name" value="Zinc-reg_GTPase_activator"/>
</dbReference>
<dbReference type="Proteomes" id="UP001165120">
    <property type="component" value="Unassembled WGS sequence"/>
</dbReference>
<dbReference type="Gene3D" id="3.30.1220.10">
    <property type="entry name" value="CobW-like, C-terminal domain"/>
    <property type="match status" value="1"/>
</dbReference>
<protein>
    <submittedName>
        <fullName evidence="11">Unnamed protein product</fullName>
    </submittedName>
</protein>
<dbReference type="InterPro" id="IPR036627">
    <property type="entry name" value="CobW-likC_sf"/>
</dbReference>
<keyword evidence="3" id="KW-0862">Zinc</keyword>
<dbReference type="EMBL" id="BSXN01000141">
    <property type="protein sequence ID" value="GME67302.1"/>
    <property type="molecule type" value="Genomic_DNA"/>
</dbReference>
<evidence type="ECO:0000259" key="10">
    <source>
        <dbReference type="Pfam" id="PF07683"/>
    </source>
</evidence>
<comment type="catalytic activity">
    <reaction evidence="7">
        <text>GTP + H2O = GDP + phosphate + H(+)</text>
        <dbReference type="Rhea" id="RHEA:19669"/>
        <dbReference type="ChEBI" id="CHEBI:15377"/>
        <dbReference type="ChEBI" id="CHEBI:15378"/>
        <dbReference type="ChEBI" id="CHEBI:37565"/>
        <dbReference type="ChEBI" id="CHEBI:43474"/>
        <dbReference type="ChEBI" id="CHEBI:58189"/>
    </reaction>
    <physiologicalReaction direction="left-to-right" evidence="7">
        <dbReference type="Rhea" id="RHEA:19670"/>
    </physiologicalReaction>
</comment>
<feature type="domain" description="CobW C-terminal" evidence="10">
    <location>
        <begin position="349"/>
        <end position="414"/>
    </location>
</feature>
<keyword evidence="2" id="KW-0378">Hydrolase</keyword>
<evidence type="ECO:0000313" key="11">
    <source>
        <dbReference type="EMBL" id="GME67302.1"/>
    </source>
</evidence>
<dbReference type="GO" id="GO:0005525">
    <property type="term" value="F:GTP binding"/>
    <property type="evidence" value="ECO:0007669"/>
    <property type="project" value="UniProtKB-KW"/>
</dbReference>
<evidence type="ECO:0000256" key="5">
    <source>
        <dbReference type="ARBA" id="ARBA00023186"/>
    </source>
</evidence>
<comment type="caution">
    <text evidence="11">The sequence shown here is derived from an EMBL/GenBank/DDBJ whole genome shotgun (WGS) entry which is preliminary data.</text>
</comment>
<dbReference type="InterPro" id="IPR027417">
    <property type="entry name" value="P-loop_NTPase"/>
</dbReference>
<dbReference type="Gene3D" id="3.40.50.300">
    <property type="entry name" value="P-loop containing nucleotide triphosphate hydrolases"/>
    <property type="match status" value="1"/>
</dbReference>
<dbReference type="SUPFAM" id="SSF90002">
    <property type="entry name" value="Hypothetical protein YjiA, C-terminal domain"/>
    <property type="match status" value="1"/>
</dbReference>
<evidence type="ECO:0000256" key="8">
    <source>
        <dbReference type="SAM" id="MobiDB-lite"/>
    </source>
</evidence>
<name>A0A9W6SVX1_CANBO</name>
<dbReference type="SUPFAM" id="SSF52540">
    <property type="entry name" value="P-loop containing nucleoside triphosphate hydrolases"/>
    <property type="match status" value="1"/>
</dbReference>
<dbReference type="CDD" id="cd03112">
    <property type="entry name" value="CobW-like"/>
    <property type="match status" value="1"/>
</dbReference>
<dbReference type="AlphaFoldDB" id="A0A9W6SVX1"/>
<keyword evidence="5" id="KW-0143">Chaperone</keyword>
<evidence type="ECO:0000259" key="9">
    <source>
        <dbReference type="Pfam" id="PF02492"/>
    </source>
</evidence>
<keyword evidence="1" id="KW-0547">Nucleotide-binding</keyword>
<evidence type="ECO:0000256" key="1">
    <source>
        <dbReference type="ARBA" id="ARBA00022741"/>
    </source>
</evidence>
<keyword evidence="12" id="KW-1185">Reference proteome</keyword>
<dbReference type="PANTHER" id="PTHR13748">
    <property type="entry name" value="COBW-RELATED"/>
    <property type="match status" value="1"/>
</dbReference>
<dbReference type="GO" id="GO:0016787">
    <property type="term" value="F:hydrolase activity"/>
    <property type="evidence" value="ECO:0007669"/>
    <property type="project" value="UniProtKB-KW"/>
</dbReference>
<evidence type="ECO:0000256" key="6">
    <source>
        <dbReference type="ARBA" id="ARBA00034320"/>
    </source>
</evidence>
<organism evidence="11 12">
    <name type="scientific">Candida boidinii</name>
    <name type="common">Yeast</name>
    <dbReference type="NCBI Taxonomy" id="5477"/>
    <lineage>
        <taxon>Eukaryota</taxon>
        <taxon>Fungi</taxon>
        <taxon>Dikarya</taxon>
        <taxon>Ascomycota</taxon>
        <taxon>Saccharomycotina</taxon>
        <taxon>Pichiomycetes</taxon>
        <taxon>Pichiales</taxon>
        <taxon>Pichiaceae</taxon>
        <taxon>Ogataea</taxon>
        <taxon>Ogataea/Candida clade</taxon>
    </lineage>
</organism>
<feature type="domain" description="CobW/HypB/UreG nucleotide-binding" evidence="9">
    <location>
        <begin position="46"/>
        <end position="264"/>
    </location>
</feature>
<dbReference type="Pfam" id="PF02492">
    <property type="entry name" value="cobW"/>
    <property type="match status" value="1"/>
</dbReference>
<feature type="region of interest" description="Disordered" evidence="8">
    <location>
        <begin position="193"/>
        <end position="215"/>
    </location>
</feature>
<dbReference type="InterPro" id="IPR011629">
    <property type="entry name" value="CobW-like_C"/>
</dbReference>
<keyword evidence="4" id="KW-0342">GTP-binding</keyword>
<dbReference type="PANTHER" id="PTHR13748:SF31">
    <property type="entry name" value="ZINC-REGULATED GTPASE METALLOPROTEIN ACTIVATOR 1A-RELATED"/>
    <property type="match status" value="1"/>
</dbReference>
<gene>
    <name evidence="11" type="ORF">Cboi02_000072800</name>
</gene>